<feature type="compositionally biased region" description="Acidic residues" evidence="1">
    <location>
        <begin position="403"/>
        <end position="415"/>
    </location>
</feature>
<evidence type="ECO:0000313" key="2">
    <source>
        <dbReference type="EMBL" id="KAF9450207.1"/>
    </source>
</evidence>
<evidence type="ECO:0000313" key="3">
    <source>
        <dbReference type="Proteomes" id="UP000807342"/>
    </source>
</evidence>
<gene>
    <name evidence="2" type="ORF">P691DRAFT_789697</name>
</gene>
<name>A0A9P5XH64_9AGAR</name>
<proteinExistence type="predicted"/>
<reference evidence="2" key="1">
    <citation type="submission" date="2020-11" db="EMBL/GenBank/DDBJ databases">
        <authorList>
            <consortium name="DOE Joint Genome Institute"/>
            <person name="Ahrendt S."/>
            <person name="Riley R."/>
            <person name="Andreopoulos W."/>
            <person name="Labutti K."/>
            <person name="Pangilinan J."/>
            <person name="Ruiz-Duenas F.J."/>
            <person name="Barrasa J.M."/>
            <person name="Sanchez-Garcia M."/>
            <person name="Camarero S."/>
            <person name="Miyauchi S."/>
            <person name="Serrano A."/>
            <person name="Linde D."/>
            <person name="Babiker R."/>
            <person name="Drula E."/>
            <person name="Ayuso-Fernandez I."/>
            <person name="Pacheco R."/>
            <person name="Padilla G."/>
            <person name="Ferreira P."/>
            <person name="Barriuso J."/>
            <person name="Kellner H."/>
            <person name="Castanera R."/>
            <person name="Alfaro M."/>
            <person name="Ramirez L."/>
            <person name="Pisabarro A.G."/>
            <person name="Kuo A."/>
            <person name="Tritt A."/>
            <person name="Lipzen A."/>
            <person name="He G."/>
            <person name="Yan M."/>
            <person name="Ng V."/>
            <person name="Cullen D."/>
            <person name="Martin F."/>
            <person name="Rosso M.-N."/>
            <person name="Henrissat B."/>
            <person name="Hibbett D."/>
            <person name="Martinez A.T."/>
            <person name="Grigoriev I.V."/>
        </authorList>
    </citation>
    <scope>NUCLEOTIDE SEQUENCE</scope>
    <source>
        <strain evidence="2">MF-IS2</strain>
    </source>
</reference>
<evidence type="ECO:0000256" key="1">
    <source>
        <dbReference type="SAM" id="MobiDB-lite"/>
    </source>
</evidence>
<protein>
    <submittedName>
        <fullName evidence="2">Uncharacterized protein</fullName>
    </submittedName>
</protein>
<dbReference type="AlphaFoldDB" id="A0A9P5XH64"/>
<feature type="compositionally biased region" description="Acidic residues" evidence="1">
    <location>
        <begin position="421"/>
        <end position="450"/>
    </location>
</feature>
<dbReference type="EMBL" id="MU151110">
    <property type="protein sequence ID" value="KAF9450207.1"/>
    <property type="molecule type" value="Genomic_DNA"/>
</dbReference>
<comment type="caution">
    <text evidence="2">The sequence shown here is derived from an EMBL/GenBank/DDBJ whole genome shotgun (WGS) entry which is preliminary data.</text>
</comment>
<feature type="region of interest" description="Disordered" evidence="1">
    <location>
        <begin position="365"/>
        <end position="450"/>
    </location>
</feature>
<accession>A0A9P5XH64</accession>
<organism evidence="2 3">
    <name type="scientific">Macrolepiota fuliginosa MF-IS2</name>
    <dbReference type="NCBI Taxonomy" id="1400762"/>
    <lineage>
        <taxon>Eukaryota</taxon>
        <taxon>Fungi</taxon>
        <taxon>Dikarya</taxon>
        <taxon>Basidiomycota</taxon>
        <taxon>Agaricomycotina</taxon>
        <taxon>Agaricomycetes</taxon>
        <taxon>Agaricomycetidae</taxon>
        <taxon>Agaricales</taxon>
        <taxon>Agaricineae</taxon>
        <taxon>Agaricaceae</taxon>
        <taxon>Macrolepiota</taxon>
    </lineage>
</organism>
<feature type="compositionally biased region" description="Acidic residues" evidence="1">
    <location>
        <begin position="376"/>
        <end position="394"/>
    </location>
</feature>
<dbReference type="Proteomes" id="UP000807342">
    <property type="component" value="Unassembled WGS sequence"/>
</dbReference>
<keyword evidence="3" id="KW-1185">Reference proteome</keyword>
<sequence length="450" mass="50512">MPTLRKDQPNFLDVFDRLKGSNWASKKTQKRIKEDVLVPLTARIQSDMPRKEQHKGYIKALRSISANPDCLRRFAELVISDKYRKNTFTVASLSGVGTSIFGRLGIDLANKERSIDDILALIKSNGSQYEFSTFHEGDICEFNHELRRKALRYVGGSEATARVMTNTHLDFLSNLNHINSSVLELWLARWSAKHQGIEVHGASGEVTYLTGRTDYLVLTITNATKKSRLNQEADADKILSGLDLDSFDGEYPTLDLEWEALFVEAKQKSWFSLKGTASQNLYQAIATCCIARTYGRRSHRVLKFCVSSGYHWIFGIVNNDTRKAYATKVLDNSDYQRTGDVMSLLIVWMALPGLTLEEHFFKDSSTVTVVPREEKDAEAETVETDGGSADEDKGEDSGRVEGTDVDESGDEDEREDKDQVECETEDEEHEDEGGSGAEEVDDSEVDDNEG</sequence>